<accession>A0ABY8W8S8</accession>
<sequence length="166" mass="18451">MGVEVWTAGASLAGVVVGGVTSFVGQTVQRTAAERAEERRRSCDLMETRRAERITHLIGFIAVAQEAERVAVDRYHHGHDDERWQARAREIEDRIWAAQKTIHLLCRPAVNAAARELAFALQDVIRNGPSDPEHPQDEKVWEHIRKPRRAFLDAAADDLASAAVAG</sequence>
<dbReference type="EMBL" id="CP126980">
    <property type="protein sequence ID" value="WIM92789.1"/>
    <property type="molecule type" value="Genomic_DNA"/>
</dbReference>
<evidence type="ECO:0000313" key="2">
    <source>
        <dbReference type="Proteomes" id="UP001240150"/>
    </source>
</evidence>
<gene>
    <name evidence="1" type="ORF">ACTOB_004744</name>
</gene>
<reference evidence="1 2" key="1">
    <citation type="submission" date="2023-06" db="EMBL/GenBank/DDBJ databases">
        <authorList>
            <person name="Yushchuk O."/>
            <person name="Binda E."/>
            <person name="Ruckert-Reed C."/>
            <person name="Fedorenko V."/>
            <person name="Kalinowski J."/>
            <person name="Marinelli F."/>
        </authorList>
    </citation>
    <scope>NUCLEOTIDE SEQUENCE [LARGE SCALE GENOMIC DNA]</scope>
    <source>
        <strain evidence="1 2">NRRL 3884</strain>
    </source>
</reference>
<evidence type="ECO:0000313" key="1">
    <source>
        <dbReference type="EMBL" id="WIM92789.1"/>
    </source>
</evidence>
<proteinExistence type="predicted"/>
<protein>
    <submittedName>
        <fullName evidence="1">Uncharacterized protein</fullName>
    </submittedName>
</protein>
<name>A0ABY8W8S8_9ACTN</name>
<dbReference type="Proteomes" id="UP001240150">
    <property type="component" value="Chromosome"/>
</dbReference>
<keyword evidence="2" id="KW-1185">Reference proteome</keyword>
<dbReference type="RefSeq" id="WP_284913996.1">
    <property type="nucleotide sequence ID" value="NZ_CP126980.1"/>
</dbReference>
<organism evidence="1 2">
    <name type="scientific">Actinoplanes oblitus</name>
    <dbReference type="NCBI Taxonomy" id="3040509"/>
    <lineage>
        <taxon>Bacteria</taxon>
        <taxon>Bacillati</taxon>
        <taxon>Actinomycetota</taxon>
        <taxon>Actinomycetes</taxon>
        <taxon>Micromonosporales</taxon>
        <taxon>Micromonosporaceae</taxon>
        <taxon>Actinoplanes</taxon>
    </lineage>
</organism>